<organism evidence="2 3">
    <name type="scientific">Sciurus carolinensis</name>
    <name type="common">Eastern gray squirrel</name>
    <dbReference type="NCBI Taxonomy" id="30640"/>
    <lineage>
        <taxon>Eukaryota</taxon>
        <taxon>Metazoa</taxon>
        <taxon>Chordata</taxon>
        <taxon>Craniata</taxon>
        <taxon>Vertebrata</taxon>
        <taxon>Euteleostomi</taxon>
        <taxon>Mammalia</taxon>
        <taxon>Eutheria</taxon>
        <taxon>Euarchontoglires</taxon>
        <taxon>Glires</taxon>
        <taxon>Rodentia</taxon>
        <taxon>Sciuromorpha</taxon>
        <taxon>Sciuridae</taxon>
        <taxon>Sciurinae</taxon>
        <taxon>Sciurini</taxon>
        <taxon>Sciurus</taxon>
    </lineage>
</organism>
<dbReference type="InterPro" id="IPR037656">
    <property type="entry name" value="DUF5525"/>
</dbReference>
<dbReference type="Proteomes" id="UP001166674">
    <property type="component" value="Unassembled WGS sequence"/>
</dbReference>
<dbReference type="PANTHER" id="PTHR28422">
    <property type="entry name" value="SIMILAR TO HUMAN CHROMOSOME 15 OPEN READING FRAME 39"/>
    <property type="match status" value="1"/>
</dbReference>
<keyword evidence="3" id="KW-1185">Reference proteome</keyword>
<accession>A0AA41MQN7</accession>
<dbReference type="Pfam" id="PF17663">
    <property type="entry name" value="DUF5525"/>
    <property type="match status" value="1"/>
</dbReference>
<dbReference type="EMBL" id="JAATJV010265300">
    <property type="protein sequence ID" value="MBZ3876099.1"/>
    <property type="molecule type" value="Genomic_DNA"/>
</dbReference>
<comment type="caution">
    <text evidence="2">The sequence shown here is derived from an EMBL/GenBank/DDBJ whole genome shotgun (WGS) entry which is preliminary data.</text>
</comment>
<feature type="region of interest" description="Disordered" evidence="1">
    <location>
        <begin position="19"/>
        <end position="57"/>
    </location>
</feature>
<sequence length="118" mass="12580">MPLIDNVFSLAPYHDYLDVQTPEVTTEPDSVPAPSESHGKDCRGTLTAQEGSSEPCCSLREERALDLSVKKSRAEAAPIKVPSPTVHAKPTATVDMPGNTASGLPGLKKVVTEHLECQ</sequence>
<reference evidence="2" key="1">
    <citation type="submission" date="2020-03" db="EMBL/GenBank/DDBJ databases">
        <title>Studies in the Genomics of Life Span.</title>
        <authorList>
            <person name="Glass D."/>
        </authorList>
    </citation>
    <scope>NUCLEOTIDE SEQUENCE</scope>
    <source>
        <strain evidence="2">SUZIE</strain>
        <tissue evidence="2">Muscle</tissue>
    </source>
</reference>
<name>A0AA41MQN7_SCICA</name>
<gene>
    <name evidence="2" type="ORF">SUZIE_136245</name>
</gene>
<proteinExistence type="predicted"/>
<evidence type="ECO:0000256" key="1">
    <source>
        <dbReference type="SAM" id="MobiDB-lite"/>
    </source>
</evidence>
<feature type="region of interest" description="Disordered" evidence="1">
    <location>
        <begin position="76"/>
        <end position="105"/>
    </location>
</feature>
<dbReference type="PANTHER" id="PTHR28422:SF1">
    <property type="entry name" value="SIMILAR TO HUMAN CHROMOSOME 15 OPEN READING FRAME 39"/>
    <property type="match status" value="1"/>
</dbReference>
<evidence type="ECO:0000313" key="3">
    <source>
        <dbReference type="Proteomes" id="UP001166674"/>
    </source>
</evidence>
<dbReference type="AlphaFoldDB" id="A0AA41MQN7"/>
<protein>
    <submittedName>
        <fullName evidence="2">Uncharacterized protein</fullName>
    </submittedName>
</protein>
<evidence type="ECO:0000313" key="2">
    <source>
        <dbReference type="EMBL" id="MBZ3876099.1"/>
    </source>
</evidence>